<dbReference type="PROSITE" id="PS52016">
    <property type="entry name" value="TONB_DEPENDENT_REC_3"/>
    <property type="match status" value="1"/>
</dbReference>
<reference evidence="5 6" key="1">
    <citation type="submission" date="2021-05" db="EMBL/GenBank/DDBJ databases">
        <title>A Polyphasic approach of four new species of the genus Ohtaekwangia: Ohtaekwangia histidinii sp. nov., Ohtaekwangia cretensis sp. nov., Ohtaekwangia indiensis sp. nov., Ohtaekwangia reichenbachii sp. nov. from diverse environment.</title>
        <authorList>
            <person name="Octaviana S."/>
        </authorList>
    </citation>
    <scope>NUCLEOTIDE SEQUENCE [LARGE SCALE GENOMIC DNA]</scope>
    <source>
        <strain evidence="5 6">PWU4</strain>
    </source>
</reference>
<name>A0AAP2DPX7_9BACT</name>
<sequence length="252" mass="27209">MKLLIAGVLFILTHITYSQTSVKGRVFDGETKEPLAGVSILVQNAQTGITTASDGTFTITSAQPLDSLEVRYIGYQSQKIKAHPGEPLNIGLVASVTTMKEVVVTASRDEQLRTDAPMAINKLSPTTLSDAKPTLIVELINKVPGVAMLNYNNEQHAMAIRQPMGTNAYFLYMEDGIPLRPMGVFNHNALIEMNILAISNIEVVKGPASSLYGPEAVGGVINFISQKPTAVPTARVGLQFDNFGYKRVQYGA</sequence>
<keyword evidence="3" id="KW-0813">Transport</keyword>
<dbReference type="Gene3D" id="2.60.40.1120">
    <property type="entry name" value="Carboxypeptidase-like, regulatory domain"/>
    <property type="match status" value="1"/>
</dbReference>
<dbReference type="Pfam" id="PF07715">
    <property type="entry name" value="Plug"/>
    <property type="match status" value="1"/>
</dbReference>
<dbReference type="GO" id="GO:0004180">
    <property type="term" value="F:carboxypeptidase activity"/>
    <property type="evidence" value="ECO:0007669"/>
    <property type="project" value="UniProtKB-KW"/>
</dbReference>
<keyword evidence="2" id="KW-0798">TonB box</keyword>
<dbReference type="InterPro" id="IPR012910">
    <property type="entry name" value="Plug_dom"/>
</dbReference>
<accession>A0AAP2DPX7</accession>
<dbReference type="EMBL" id="JAHESF010000039">
    <property type="protein sequence ID" value="MBT1700380.1"/>
    <property type="molecule type" value="Genomic_DNA"/>
</dbReference>
<comment type="similarity">
    <text evidence="3">Belongs to the TonB-dependent receptor family.</text>
</comment>
<keyword evidence="3" id="KW-0812">Transmembrane</keyword>
<keyword evidence="5" id="KW-0121">Carboxypeptidase</keyword>
<proteinExistence type="inferred from homology"/>
<organism evidence="5 6">
    <name type="scientific">Chryseosolibacter histidini</name>
    <dbReference type="NCBI Taxonomy" id="2782349"/>
    <lineage>
        <taxon>Bacteria</taxon>
        <taxon>Pseudomonadati</taxon>
        <taxon>Bacteroidota</taxon>
        <taxon>Cytophagia</taxon>
        <taxon>Cytophagales</taxon>
        <taxon>Chryseotaleaceae</taxon>
        <taxon>Chryseosolibacter</taxon>
    </lineage>
</organism>
<dbReference type="Gene3D" id="2.170.130.10">
    <property type="entry name" value="TonB-dependent receptor, plug domain"/>
    <property type="match status" value="1"/>
</dbReference>
<dbReference type="Pfam" id="PF13715">
    <property type="entry name" value="CarbopepD_reg_2"/>
    <property type="match status" value="1"/>
</dbReference>
<dbReference type="SUPFAM" id="SSF49464">
    <property type="entry name" value="Carboxypeptidase regulatory domain-like"/>
    <property type="match status" value="1"/>
</dbReference>
<keyword evidence="6" id="KW-1185">Reference proteome</keyword>
<dbReference type="InterPro" id="IPR037066">
    <property type="entry name" value="Plug_dom_sf"/>
</dbReference>
<dbReference type="RefSeq" id="WP_254168972.1">
    <property type="nucleotide sequence ID" value="NZ_JAHESF010000039.1"/>
</dbReference>
<dbReference type="Proteomes" id="UP001319200">
    <property type="component" value="Unassembled WGS sequence"/>
</dbReference>
<gene>
    <name evidence="5" type="ORF">KK083_26065</name>
</gene>
<feature type="non-terminal residue" evidence="5">
    <location>
        <position position="252"/>
    </location>
</feature>
<dbReference type="InterPro" id="IPR008969">
    <property type="entry name" value="CarboxyPept-like_regulatory"/>
</dbReference>
<keyword evidence="3" id="KW-0472">Membrane</keyword>
<evidence type="ECO:0000313" key="6">
    <source>
        <dbReference type="Proteomes" id="UP001319200"/>
    </source>
</evidence>
<evidence type="ECO:0000256" key="3">
    <source>
        <dbReference type="PROSITE-ProRule" id="PRU01360"/>
    </source>
</evidence>
<evidence type="ECO:0000256" key="2">
    <source>
        <dbReference type="ARBA" id="ARBA00023077"/>
    </source>
</evidence>
<evidence type="ECO:0000259" key="4">
    <source>
        <dbReference type="Pfam" id="PF07715"/>
    </source>
</evidence>
<protein>
    <submittedName>
        <fullName evidence="5">Carboxypeptidase-like regulatory domain-containing protein</fullName>
    </submittedName>
</protein>
<dbReference type="GO" id="GO:0009279">
    <property type="term" value="C:cell outer membrane"/>
    <property type="evidence" value="ECO:0007669"/>
    <property type="project" value="UniProtKB-SubCell"/>
</dbReference>
<evidence type="ECO:0000256" key="1">
    <source>
        <dbReference type="ARBA" id="ARBA00023065"/>
    </source>
</evidence>
<keyword evidence="3" id="KW-0998">Cell outer membrane</keyword>
<keyword evidence="5" id="KW-0645">Protease</keyword>
<dbReference type="AlphaFoldDB" id="A0AAP2DPX7"/>
<comment type="caution">
    <text evidence="5">The sequence shown here is derived from an EMBL/GenBank/DDBJ whole genome shotgun (WGS) entry which is preliminary data.</text>
</comment>
<dbReference type="PANTHER" id="PTHR32552:SF81">
    <property type="entry name" value="TONB-DEPENDENT OUTER MEMBRANE RECEPTOR"/>
    <property type="match status" value="1"/>
</dbReference>
<evidence type="ECO:0000313" key="5">
    <source>
        <dbReference type="EMBL" id="MBT1700380.1"/>
    </source>
</evidence>
<keyword evidence="3" id="KW-1134">Transmembrane beta strand</keyword>
<feature type="domain" description="TonB-dependent receptor plug" evidence="4">
    <location>
        <begin position="115"/>
        <end position="220"/>
    </location>
</feature>
<dbReference type="GO" id="GO:0006811">
    <property type="term" value="P:monoatomic ion transport"/>
    <property type="evidence" value="ECO:0007669"/>
    <property type="project" value="UniProtKB-KW"/>
</dbReference>
<dbReference type="SUPFAM" id="SSF56935">
    <property type="entry name" value="Porins"/>
    <property type="match status" value="1"/>
</dbReference>
<keyword evidence="1" id="KW-0406">Ion transport</keyword>
<comment type="subcellular location">
    <subcellularLocation>
        <location evidence="3">Cell outer membrane</location>
        <topology evidence="3">Multi-pass membrane protein</topology>
    </subcellularLocation>
</comment>
<dbReference type="InterPro" id="IPR039426">
    <property type="entry name" value="TonB-dep_rcpt-like"/>
</dbReference>
<dbReference type="PANTHER" id="PTHR32552">
    <property type="entry name" value="FERRICHROME IRON RECEPTOR-RELATED"/>
    <property type="match status" value="1"/>
</dbReference>
<keyword evidence="5" id="KW-0378">Hydrolase</keyword>